<evidence type="ECO:0000256" key="1">
    <source>
        <dbReference type="SAM" id="MobiDB-lite"/>
    </source>
</evidence>
<feature type="region of interest" description="Disordered" evidence="1">
    <location>
        <begin position="80"/>
        <end position="136"/>
    </location>
</feature>
<feature type="compositionally biased region" description="Pro residues" evidence="1">
    <location>
        <begin position="112"/>
        <end position="121"/>
    </location>
</feature>
<gene>
    <name evidence="2" type="ORF">PAHAL_9G475300</name>
</gene>
<feature type="region of interest" description="Disordered" evidence="1">
    <location>
        <begin position="1"/>
        <end position="64"/>
    </location>
</feature>
<sequence>MRRRRPWRPTEVELPLQHCGPVPDCLVPRESSGETHPHAPPSSLCSPPAAPGTGTQGEAESPWFSSIVISPPACSCSSSLSQHVPAPAGSPRSTLPRAKTSATTHSPSQPANTPPPRPAPTPSSETPSSAPSLRFLHDADGCPGAAELEALPVDFSMHMYCFTYGLLVYDGRSVVVASSLAHIYCQVQHCQRRREGVRQNAQEGRGRVDRGLLVHAEWGMRGGIALSGVVEIVRQAHGRWRGQIHGPRVAWRRARCRVNRILLACTNSSELNLFQHFSLCTRNLIMLFVYQLNLSIEVKTVVPVGA</sequence>
<evidence type="ECO:0000313" key="2">
    <source>
        <dbReference type="EMBL" id="PVH32740.1"/>
    </source>
</evidence>
<organism evidence="2">
    <name type="scientific">Panicum hallii</name>
    <dbReference type="NCBI Taxonomy" id="206008"/>
    <lineage>
        <taxon>Eukaryota</taxon>
        <taxon>Viridiplantae</taxon>
        <taxon>Streptophyta</taxon>
        <taxon>Embryophyta</taxon>
        <taxon>Tracheophyta</taxon>
        <taxon>Spermatophyta</taxon>
        <taxon>Magnoliopsida</taxon>
        <taxon>Liliopsida</taxon>
        <taxon>Poales</taxon>
        <taxon>Poaceae</taxon>
        <taxon>PACMAD clade</taxon>
        <taxon>Panicoideae</taxon>
        <taxon>Panicodae</taxon>
        <taxon>Paniceae</taxon>
        <taxon>Panicinae</taxon>
        <taxon>Panicum</taxon>
        <taxon>Panicum sect. Panicum</taxon>
    </lineage>
</organism>
<feature type="compositionally biased region" description="Low complexity" evidence="1">
    <location>
        <begin position="122"/>
        <end position="132"/>
    </location>
</feature>
<dbReference type="Gramene" id="PVH32740">
    <property type="protein sequence ID" value="PVH32740"/>
    <property type="gene ID" value="PAHAL_9G475300"/>
</dbReference>
<dbReference type="AlphaFoldDB" id="A0A2T8I504"/>
<proteinExistence type="predicted"/>
<accession>A0A2T8I504</accession>
<protein>
    <submittedName>
        <fullName evidence="2">Uncharacterized protein</fullName>
    </submittedName>
</protein>
<name>A0A2T8I504_9POAL</name>
<dbReference type="Proteomes" id="UP000243499">
    <property type="component" value="Chromosome 9"/>
</dbReference>
<dbReference type="EMBL" id="CM008054">
    <property type="protein sequence ID" value="PVH32740.1"/>
    <property type="molecule type" value="Genomic_DNA"/>
</dbReference>
<reference evidence="2" key="1">
    <citation type="submission" date="2018-04" db="EMBL/GenBank/DDBJ databases">
        <title>WGS assembly of Panicum hallii.</title>
        <authorList>
            <person name="Lovell J."/>
            <person name="Jenkins J."/>
            <person name="Lowry D."/>
            <person name="Mamidi S."/>
            <person name="Sreedasyam A."/>
            <person name="Weng X."/>
            <person name="Barry K."/>
            <person name="Bonette J."/>
            <person name="Campitelli B."/>
            <person name="Daum C."/>
            <person name="Gordon S."/>
            <person name="Gould B."/>
            <person name="Lipzen A."/>
            <person name="Macqueen A."/>
            <person name="Palacio-Mejia J."/>
            <person name="Plott C."/>
            <person name="Shakirov E."/>
            <person name="Shu S."/>
            <person name="Yoshinaga Y."/>
            <person name="Zane M."/>
            <person name="Rokhsar D."/>
            <person name="Grimwood J."/>
            <person name="Schmutz J."/>
            <person name="Juenger T."/>
        </authorList>
    </citation>
    <scope>NUCLEOTIDE SEQUENCE [LARGE SCALE GENOMIC DNA]</scope>
    <source>
        <strain evidence="2">FIL2</strain>
    </source>
</reference>